<evidence type="ECO:0000313" key="4">
    <source>
        <dbReference type="EMBL" id="RXS96728.1"/>
    </source>
</evidence>
<reference evidence="4 5" key="1">
    <citation type="journal article" date="2016" name="Int. J. Syst. Evol. Microbiol.">
        <title>Acidipila dinghuensis sp. nov., an acidobacterium isolated from forest soil.</title>
        <authorList>
            <person name="Jiang Y.W."/>
            <person name="Wang J."/>
            <person name="Chen M.H."/>
            <person name="Lv Y.Y."/>
            <person name="Qiu L.H."/>
        </authorList>
    </citation>
    <scope>NUCLEOTIDE SEQUENCE [LARGE SCALE GENOMIC DNA]</scope>
    <source>
        <strain evidence="4 5">DHOF10</strain>
    </source>
</reference>
<proteinExistence type="predicted"/>
<dbReference type="CDD" id="cd00198">
    <property type="entry name" value="vWFA"/>
    <property type="match status" value="1"/>
</dbReference>
<dbReference type="Gene3D" id="3.40.50.410">
    <property type="entry name" value="von Willebrand factor, type A domain"/>
    <property type="match status" value="1"/>
</dbReference>
<feature type="region of interest" description="Disordered" evidence="1">
    <location>
        <begin position="267"/>
        <end position="311"/>
    </location>
</feature>
<keyword evidence="5" id="KW-1185">Reference proteome</keyword>
<feature type="region of interest" description="Disordered" evidence="1">
    <location>
        <begin position="162"/>
        <end position="195"/>
    </location>
</feature>
<dbReference type="InterPro" id="IPR017802">
    <property type="entry name" value="VWFA-rel_acidobac-type"/>
</dbReference>
<dbReference type="EMBL" id="SDMK01000001">
    <property type="protein sequence ID" value="RXS96728.1"/>
    <property type="molecule type" value="Genomic_DNA"/>
</dbReference>
<feature type="compositionally biased region" description="Gly residues" evidence="1">
    <location>
        <begin position="267"/>
        <end position="303"/>
    </location>
</feature>
<dbReference type="NCBIfam" id="TIGR03436">
    <property type="entry name" value="acidobact_VWFA"/>
    <property type="match status" value="1"/>
</dbReference>
<evidence type="ECO:0000313" key="5">
    <source>
        <dbReference type="Proteomes" id="UP000290253"/>
    </source>
</evidence>
<dbReference type="Proteomes" id="UP000290253">
    <property type="component" value="Unassembled WGS sequence"/>
</dbReference>
<organism evidence="4 5">
    <name type="scientific">Silvibacterium dinghuense</name>
    <dbReference type="NCBI Taxonomy" id="1560006"/>
    <lineage>
        <taxon>Bacteria</taxon>
        <taxon>Pseudomonadati</taxon>
        <taxon>Acidobacteriota</taxon>
        <taxon>Terriglobia</taxon>
        <taxon>Terriglobales</taxon>
        <taxon>Acidobacteriaceae</taxon>
        <taxon>Silvibacterium</taxon>
    </lineage>
</organism>
<dbReference type="SMART" id="SM00327">
    <property type="entry name" value="VWA"/>
    <property type="match status" value="1"/>
</dbReference>
<sequence length="390" mass="42105">MTALKAAACSLALLMATPLPFAQEAKHATPATNTSPDNAPATTLHVDVKVVTMAVTVRDKHGKIVPNLTKDDFTLQDDNHPQTIKYFNIDPNLPLTLGLLVDTSGSLRDAIGDERTASQKFLDQMLSQSKDRAFLVEFNREVDLLADPTSNKQTLERALDHLDSPQFNPSNGDPSGGSDPDQNSGDNNNHGRRMNGGGTMLYDAIYLASDELMSKEKGRKALIVLTDGEDRGSKETLHTAIEAAQRADTVVYAMYFKSEQHNNNNGGGFPGGHRGGGMGWPGSVGGWPGSGGGGYPGGGGGGQRQEKSSVDGKKVLEQICAETGGRMFEVKKKENFDDIYSQIAEELRSQYILGYTPDKSVAGGGYHRITLEPKKKDQIVQTRQGYYAQE</sequence>
<keyword evidence="2" id="KW-0732">Signal</keyword>
<evidence type="ECO:0000256" key="1">
    <source>
        <dbReference type="SAM" id="MobiDB-lite"/>
    </source>
</evidence>
<dbReference type="OrthoDB" id="115020at2"/>
<gene>
    <name evidence="4" type="ORF">ESZ00_01915</name>
</gene>
<evidence type="ECO:0000256" key="2">
    <source>
        <dbReference type="SAM" id="SignalP"/>
    </source>
</evidence>
<evidence type="ECO:0000259" key="3">
    <source>
        <dbReference type="PROSITE" id="PS50234"/>
    </source>
</evidence>
<protein>
    <submittedName>
        <fullName evidence="4">VWA domain-containing protein</fullName>
    </submittedName>
</protein>
<feature type="domain" description="VWFA" evidence="3">
    <location>
        <begin position="96"/>
        <end position="254"/>
    </location>
</feature>
<dbReference type="InterPro" id="IPR002035">
    <property type="entry name" value="VWF_A"/>
</dbReference>
<dbReference type="AlphaFoldDB" id="A0A4Q1SGS0"/>
<name>A0A4Q1SGS0_9BACT</name>
<dbReference type="PROSITE" id="PS50234">
    <property type="entry name" value="VWFA"/>
    <property type="match status" value="1"/>
</dbReference>
<dbReference type="SUPFAM" id="SSF53300">
    <property type="entry name" value="vWA-like"/>
    <property type="match status" value="1"/>
</dbReference>
<dbReference type="Pfam" id="PF00092">
    <property type="entry name" value="VWA"/>
    <property type="match status" value="1"/>
</dbReference>
<accession>A0A4Q1SGS0</accession>
<dbReference type="InterPro" id="IPR036465">
    <property type="entry name" value="vWFA_dom_sf"/>
</dbReference>
<feature type="signal peptide" evidence="2">
    <location>
        <begin position="1"/>
        <end position="22"/>
    </location>
</feature>
<dbReference type="RefSeq" id="WP_129206486.1">
    <property type="nucleotide sequence ID" value="NZ_BMGU01000001.1"/>
</dbReference>
<comment type="caution">
    <text evidence="4">The sequence shown here is derived from an EMBL/GenBank/DDBJ whole genome shotgun (WGS) entry which is preliminary data.</text>
</comment>
<feature type="chain" id="PRO_5020413287" evidence="2">
    <location>
        <begin position="23"/>
        <end position="390"/>
    </location>
</feature>